<organism evidence="2 3">
    <name type="scientific">candidate division Kazan bacterium GW2011_GWB1_52_7</name>
    <dbReference type="NCBI Taxonomy" id="1620414"/>
    <lineage>
        <taxon>Bacteria</taxon>
        <taxon>Bacteria division Kazan-3B-28</taxon>
    </lineage>
</organism>
<dbReference type="Gene3D" id="2.60.40.10">
    <property type="entry name" value="Immunoglobulins"/>
    <property type="match status" value="1"/>
</dbReference>
<accession>A0A0G2A4T8</accession>
<evidence type="ECO:0000313" key="2">
    <source>
        <dbReference type="EMBL" id="KKW27259.1"/>
    </source>
</evidence>
<gene>
    <name evidence="2" type="ORF">VF00_C0001G0194</name>
</gene>
<protein>
    <submittedName>
        <fullName evidence="2">Uncharacterized protein</fullName>
    </submittedName>
</protein>
<feature type="compositionally biased region" description="Low complexity" evidence="1">
    <location>
        <begin position="334"/>
        <end position="345"/>
    </location>
</feature>
<feature type="region of interest" description="Disordered" evidence="1">
    <location>
        <begin position="324"/>
        <end position="355"/>
    </location>
</feature>
<name>A0A0G2A4T8_UNCK3</name>
<comment type="caution">
    <text evidence="2">The sequence shown here is derived from an EMBL/GenBank/DDBJ whole genome shotgun (WGS) entry which is preliminary data.</text>
</comment>
<sequence>MQLPSHINRFLEWLEDELITVLAVVIVVNGIVWVNAADTRDMFLGLAVTPSPETIFLYTPDGGESWEAGTEYTISYIAGSGIDSVKIELQRSTGGSWETIADPVAVTANEEEGYDWTVTSPATVSAKIRVSSTADAAVYGESTGVFTITAEGESVLPGGGGGGAPIPAVEQPTQPSVPEEGRLSADGWWAPESYRAKLLRRSYNVQLNPGVETTLSVIALNVGNAVWYNYGRFQTKLGVVGDRHSMLATAQWEKFDRVAILDKTTTGGNELRPGQLGRFNLTIKAPLQPGVYTETFALLTEHITWFPGTEVTVRVTSGQSRVVPRSSTLADQVTPSTDGTPTTSPAPQPRVITPKSESTGFLGWLSRVWSTVTNLFTK</sequence>
<evidence type="ECO:0000256" key="1">
    <source>
        <dbReference type="SAM" id="MobiDB-lite"/>
    </source>
</evidence>
<feature type="compositionally biased region" description="Polar residues" evidence="1">
    <location>
        <begin position="324"/>
        <end position="333"/>
    </location>
</feature>
<dbReference type="AlphaFoldDB" id="A0A0G2A4T8"/>
<evidence type="ECO:0000313" key="3">
    <source>
        <dbReference type="Proteomes" id="UP000034913"/>
    </source>
</evidence>
<proteinExistence type="predicted"/>
<reference evidence="2 3" key="1">
    <citation type="journal article" date="2015" name="Nature">
        <title>rRNA introns, odd ribosomes, and small enigmatic genomes across a large radiation of phyla.</title>
        <authorList>
            <person name="Brown C.T."/>
            <person name="Hug L.A."/>
            <person name="Thomas B.C."/>
            <person name="Sharon I."/>
            <person name="Castelle C.J."/>
            <person name="Singh A."/>
            <person name="Wilkins M.J."/>
            <person name="Williams K.H."/>
            <person name="Banfield J.F."/>
        </authorList>
    </citation>
    <scope>NUCLEOTIDE SEQUENCE [LARGE SCALE GENOMIC DNA]</scope>
</reference>
<dbReference type="InterPro" id="IPR013783">
    <property type="entry name" value="Ig-like_fold"/>
</dbReference>
<dbReference type="EMBL" id="LCRB01000001">
    <property type="protein sequence ID" value="KKW27259.1"/>
    <property type="molecule type" value="Genomic_DNA"/>
</dbReference>
<dbReference type="Proteomes" id="UP000034913">
    <property type="component" value="Unassembled WGS sequence"/>
</dbReference>